<reference evidence="5 6" key="1">
    <citation type="submission" date="2021-08" db="EMBL/GenBank/DDBJ databases">
        <title>Comparative Genomics Analysis of the Genus Qipengyuania Reveals Extensive Genetic Diversity and Metabolic Versatility, Including the Description of Fifteen Novel Species.</title>
        <authorList>
            <person name="Liu Y."/>
        </authorList>
    </citation>
    <scope>NUCLEOTIDE SEQUENCE [LARGE SCALE GENOMIC DNA]</scope>
    <source>
        <strain evidence="5 6">6D47A</strain>
    </source>
</reference>
<protein>
    <submittedName>
        <fullName evidence="5">Helix-turn-helix domain-containing protein</fullName>
    </submittedName>
</protein>
<evidence type="ECO:0000313" key="5">
    <source>
        <dbReference type="EMBL" id="MBX7482373.1"/>
    </source>
</evidence>
<gene>
    <name evidence="5" type="ORF">K3174_07505</name>
</gene>
<dbReference type="PROSITE" id="PS01124">
    <property type="entry name" value="HTH_ARAC_FAMILY_2"/>
    <property type="match status" value="1"/>
</dbReference>
<keyword evidence="3" id="KW-0804">Transcription</keyword>
<evidence type="ECO:0000259" key="4">
    <source>
        <dbReference type="PROSITE" id="PS01124"/>
    </source>
</evidence>
<organism evidence="5 6">
    <name type="scientific">Qipengyuania qiaonensis</name>
    <dbReference type="NCBI Taxonomy" id="2867240"/>
    <lineage>
        <taxon>Bacteria</taxon>
        <taxon>Pseudomonadati</taxon>
        <taxon>Pseudomonadota</taxon>
        <taxon>Alphaproteobacteria</taxon>
        <taxon>Sphingomonadales</taxon>
        <taxon>Erythrobacteraceae</taxon>
        <taxon>Qipengyuania</taxon>
    </lineage>
</organism>
<dbReference type="Gene3D" id="1.10.10.60">
    <property type="entry name" value="Homeodomain-like"/>
    <property type="match status" value="1"/>
</dbReference>
<evidence type="ECO:0000256" key="2">
    <source>
        <dbReference type="ARBA" id="ARBA00023125"/>
    </source>
</evidence>
<keyword evidence="2" id="KW-0238">DNA-binding</keyword>
<dbReference type="PANTHER" id="PTHR46796">
    <property type="entry name" value="HTH-TYPE TRANSCRIPTIONAL ACTIVATOR RHAS-RELATED"/>
    <property type="match status" value="1"/>
</dbReference>
<dbReference type="SMART" id="SM00342">
    <property type="entry name" value="HTH_ARAC"/>
    <property type="match status" value="1"/>
</dbReference>
<dbReference type="Pfam" id="PF12833">
    <property type="entry name" value="HTH_18"/>
    <property type="match status" value="1"/>
</dbReference>
<comment type="caution">
    <text evidence="5">The sequence shown here is derived from an EMBL/GenBank/DDBJ whole genome shotgun (WGS) entry which is preliminary data.</text>
</comment>
<accession>A0ABS7J633</accession>
<feature type="domain" description="HTH araC/xylS-type" evidence="4">
    <location>
        <begin position="171"/>
        <end position="271"/>
    </location>
</feature>
<evidence type="ECO:0000256" key="3">
    <source>
        <dbReference type="ARBA" id="ARBA00023163"/>
    </source>
</evidence>
<name>A0ABS7J633_9SPHN</name>
<dbReference type="InterPro" id="IPR018060">
    <property type="entry name" value="HTH_AraC"/>
</dbReference>
<keyword evidence="6" id="KW-1185">Reference proteome</keyword>
<dbReference type="Proteomes" id="UP000755104">
    <property type="component" value="Unassembled WGS sequence"/>
</dbReference>
<keyword evidence="1" id="KW-0805">Transcription regulation</keyword>
<sequence>MTTSLVEFSDYEANGLRLQLAGPPDDLAPYLSAYYRTEVEEGVEIEDWLPPEEANLRTGSATVYKAAIGGDAVIDVPPGVISGPTDRVTYLRIGGGKFWGIGLTPAGWARFIRLPASDMANRITDIAGSAAHGSLQAMLDALREDGDDVQASARLINETFRALPGNGLDSESAIRAVHLGFLSEDASSVASIAEMAGMKPRTFERFCKRHFGFAPSALLRRQRFLRSLGKYMLDPSMRWIGSLDTHYWDQAHFIREFRATMNMKPSEFAALPHPISGAAVRLTSMRAGVTMQALYHPDRSRN</sequence>
<dbReference type="RefSeq" id="WP_221557526.1">
    <property type="nucleotide sequence ID" value="NZ_JAIGNO010000003.1"/>
</dbReference>
<evidence type="ECO:0000313" key="6">
    <source>
        <dbReference type="Proteomes" id="UP000755104"/>
    </source>
</evidence>
<dbReference type="InterPro" id="IPR050204">
    <property type="entry name" value="AraC_XylS_family_regulators"/>
</dbReference>
<evidence type="ECO:0000256" key="1">
    <source>
        <dbReference type="ARBA" id="ARBA00023015"/>
    </source>
</evidence>
<dbReference type="EMBL" id="JAIGNO010000003">
    <property type="protein sequence ID" value="MBX7482373.1"/>
    <property type="molecule type" value="Genomic_DNA"/>
</dbReference>
<proteinExistence type="predicted"/>